<reference evidence="2 3" key="1">
    <citation type="submission" date="2023-09" db="EMBL/GenBank/DDBJ databases">
        <authorList>
            <person name="Rey-Velasco X."/>
        </authorList>
    </citation>
    <scope>NUCLEOTIDE SEQUENCE [LARGE SCALE GENOMIC DNA]</scope>
    <source>
        <strain evidence="2 3">W431</strain>
    </source>
</reference>
<feature type="transmembrane region" description="Helical" evidence="1">
    <location>
        <begin position="7"/>
        <end position="28"/>
    </location>
</feature>
<comment type="caution">
    <text evidence="2">The sequence shown here is derived from an EMBL/GenBank/DDBJ whole genome shotgun (WGS) entry which is preliminary data.</text>
</comment>
<evidence type="ECO:0008006" key="4">
    <source>
        <dbReference type="Google" id="ProtNLM"/>
    </source>
</evidence>
<keyword evidence="1" id="KW-1133">Transmembrane helix</keyword>
<keyword evidence="1" id="KW-0812">Transmembrane</keyword>
<accession>A0ABU3A5C1</accession>
<dbReference type="RefSeq" id="WP_311585136.1">
    <property type="nucleotide sequence ID" value="NZ_JAVRIF010000023.1"/>
</dbReference>
<evidence type="ECO:0000313" key="2">
    <source>
        <dbReference type="EMBL" id="MDT0605382.1"/>
    </source>
</evidence>
<evidence type="ECO:0000256" key="1">
    <source>
        <dbReference type="SAM" id="Phobius"/>
    </source>
</evidence>
<sequence>MNKKFVAVWAIVAGICLIILGIQNIYFFEKYPHFDELIKISDKIDSYNCDSRVGYNDSFNFTLKKISQNIDVIDVEIKCSSLNKRLRLSNWYITVWVDNTDGLYKAYALKVGEINMKSSRLGVVNKEFNLLSLILIVFGSFLTLKNCQYILRKKSVGSERLK</sequence>
<name>A0ABU3A5C1_9GAMM</name>
<proteinExistence type="predicted"/>
<protein>
    <recommendedName>
        <fullName evidence="4">DUF3592 domain-containing protein</fullName>
    </recommendedName>
</protein>
<dbReference type="EMBL" id="JAVRIF010000023">
    <property type="protein sequence ID" value="MDT0605382.1"/>
    <property type="molecule type" value="Genomic_DNA"/>
</dbReference>
<keyword evidence="3" id="KW-1185">Reference proteome</keyword>
<keyword evidence="1" id="KW-0472">Membrane</keyword>
<gene>
    <name evidence="2" type="ORF">RM573_17420</name>
</gene>
<dbReference type="Proteomes" id="UP001266357">
    <property type="component" value="Unassembled WGS sequence"/>
</dbReference>
<evidence type="ECO:0000313" key="3">
    <source>
        <dbReference type="Proteomes" id="UP001266357"/>
    </source>
</evidence>
<organism evidence="2 3">
    <name type="scientific">Thalassotalea castellviae</name>
    <dbReference type="NCBI Taxonomy" id="3075612"/>
    <lineage>
        <taxon>Bacteria</taxon>
        <taxon>Pseudomonadati</taxon>
        <taxon>Pseudomonadota</taxon>
        <taxon>Gammaproteobacteria</taxon>
        <taxon>Alteromonadales</taxon>
        <taxon>Colwelliaceae</taxon>
        <taxon>Thalassotalea</taxon>
    </lineage>
</organism>
<feature type="transmembrane region" description="Helical" evidence="1">
    <location>
        <begin position="128"/>
        <end position="144"/>
    </location>
</feature>